<reference evidence="3 4" key="1">
    <citation type="journal article" date="2020" name="Microorganisms">
        <title>Osmotic Adaptation and Compatible Solute Biosynthesis of Phototrophic Bacteria as Revealed from Genome Analyses.</title>
        <authorList>
            <person name="Imhoff J.F."/>
            <person name="Rahn T."/>
            <person name="Kunzel S."/>
            <person name="Keller A."/>
            <person name="Neulinger S.C."/>
        </authorList>
    </citation>
    <scope>NUCLEOTIDE SEQUENCE [LARGE SCALE GENOMIC DNA]</scope>
    <source>
        <strain evidence="3 4">DSM 21303</strain>
    </source>
</reference>
<dbReference type="InterPro" id="IPR002881">
    <property type="entry name" value="DUF58"/>
</dbReference>
<proteinExistence type="predicted"/>
<dbReference type="Pfam" id="PF01882">
    <property type="entry name" value="DUF58"/>
    <property type="match status" value="1"/>
</dbReference>
<feature type="domain" description="DUF58" evidence="2">
    <location>
        <begin position="235"/>
        <end position="334"/>
    </location>
</feature>
<gene>
    <name evidence="3" type="ORF">CKO25_00150</name>
</gene>
<dbReference type="RefSeq" id="WP_200385894.1">
    <property type="nucleotide sequence ID" value="NZ_NRSD01000001.1"/>
</dbReference>
<evidence type="ECO:0000313" key="4">
    <source>
        <dbReference type="Proteomes" id="UP001138802"/>
    </source>
</evidence>
<evidence type="ECO:0000313" key="3">
    <source>
        <dbReference type="EMBL" id="MBK1643090.1"/>
    </source>
</evidence>
<feature type="transmembrane region" description="Helical" evidence="1">
    <location>
        <begin position="76"/>
        <end position="97"/>
    </location>
</feature>
<feature type="transmembrane region" description="Helical" evidence="1">
    <location>
        <begin position="47"/>
        <end position="70"/>
    </location>
</feature>
<sequence length="345" mass="38365">MRTRRAPSPPPGWRLGWQRLRRSLLRGLLRRIPADADGVARVGRRRIFILPTASGLRFAAVLFVMLLGSLNYQNNLGLLFTFFLASVALVAMHHTWFNLLGLGVRVRGGAPVFAGDDAVFEVLIENPGRRSRYDLVLSCAARRLDGVAVAGGDVGTLRIAVAAPRRGLLALDDIQLETRYPLHLFRAWCHIMTTATTLIYPKPSAFAPVPRAAAGDTEPRRQQGVEGMEDYLGPRGYRDGDSPKQIDWKVFARERGLFVKQFGGYEGQEVWIDWRALRVTDPEERISLLARQLLDAAEAGVRYGLRLPGVQESPGRGDLHLQQCLTHLALYEPDDDAIDPTIRAA</sequence>
<evidence type="ECO:0000256" key="1">
    <source>
        <dbReference type="SAM" id="Phobius"/>
    </source>
</evidence>
<organism evidence="3 4">
    <name type="scientific">Thiocapsa imhoffii</name>
    <dbReference type="NCBI Taxonomy" id="382777"/>
    <lineage>
        <taxon>Bacteria</taxon>
        <taxon>Pseudomonadati</taxon>
        <taxon>Pseudomonadota</taxon>
        <taxon>Gammaproteobacteria</taxon>
        <taxon>Chromatiales</taxon>
        <taxon>Chromatiaceae</taxon>
        <taxon>Thiocapsa</taxon>
    </lineage>
</organism>
<dbReference type="AlphaFoldDB" id="A0A9X0WEJ9"/>
<keyword evidence="1" id="KW-0472">Membrane</keyword>
<evidence type="ECO:0000259" key="2">
    <source>
        <dbReference type="Pfam" id="PF01882"/>
    </source>
</evidence>
<keyword evidence="1" id="KW-1133">Transmembrane helix</keyword>
<name>A0A9X0WEJ9_9GAMM</name>
<keyword evidence="4" id="KW-1185">Reference proteome</keyword>
<dbReference type="Proteomes" id="UP001138802">
    <property type="component" value="Unassembled WGS sequence"/>
</dbReference>
<dbReference type="EMBL" id="NRSD01000001">
    <property type="protein sequence ID" value="MBK1643090.1"/>
    <property type="molecule type" value="Genomic_DNA"/>
</dbReference>
<dbReference type="PANTHER" id="PTHR34351">
    <property type="entry name" value="SLR1927 PROTEIN-RELATED"/>
    <property type="match status" value="1"/>
</dbReference>
<keyword evidence="1" id="KW-0812">Transmembrane</keyword>
<accession>A0A9X0WEJ9</accession>
<comment type="caution">
    <text evidence="3">The sequence shown here is derived from an EMBL/GenBank/DDBJ whole genome shotgun (WGS) entry which is preliminary data.</text>
</comment>
<protein>
    <submittedName>
        <fullName evidence="3">DUF58 domain-containing protein</fullName>
    </submittedName>
</protein>
<dbReference type="PANTHER" id="PTHR34351:SF1">
    <property type="entry name" value="SLR1927 PROTEIN"/>
    <property type="match status" value="1"/>
</dbReference>